<evidence type="ECO:0000313" key="2">
    <source>
        <dbReference type="Proteomes" id="UP000692816"/>
    </source>
</evidence>
<protein>
    <submittedName>
        <fullName evidence="1">DUF2946 domain-containing protein</fullName>
    </submittedName>
</protein>
<reference evidence="1 2" key="1">
    <citation type="journal article" date="2021" name="Int. J. Syst. Evol. Microbiol.">
        <title>Bradyrhizobium septentrionale sp. nov. (sv. septentrionale) and Bradyrhizobium quebecense sp. nov. (sv. septentrionale) associated with legumes native to Canada possess rearranged symbiosis genes and numerous insertion sequences.</title>
        <authorList>
            <person name="Bromfield E.S.P."/>
            <person name="Cloutier S."/>
        </authorList>
    </citation>
    <scope>NUCLEOTIDE SEQUENCE [LARGE SCALE GENOMIC DNA]</scope>
    <source>
        <strain evidence="1 2">12S5</strain>
    </source>
</reference>
<keyword evidence="2" id="KW-1185">Reference proteome</keyword>
<proteinExistence type="predicted"/>
<gene>
    <name evidence="1" type="ORF">J4P68_0000960</name>
</gene>
<evidence type="ECO:0000313" key="1">
    <source>
        <dbReference type="EMBL" id="UGY03388.1"/>
    </source>
</evidence>
<sequence length="206" mass="22118">MSSFSATIVQISSNLRNDWDGATGGCESEPKTRDGVRGYEGLWSGRDASVTPGNFRQPEETRDVDDLDFRRLWWLVPSRMGFAMRRRLKIFLPIVLVALLVQIFAPIGACWATSLAASDPLAAATICHGNAGSGGGQGDQTGHDAHDGCCSACSVLQTGAPVDNPETTAHAVERPSTRIAWLDFAGEFDRSTARHSAQARAPPLFS</sequence>
<accession>A0ACD3VAF6</accession>
<organism evidence="1 2">
    <name type="scientific">Bradyrhizobium quebecense</name>
    <dbReference type="NCBI Taxonomy" id="2748629"/>
    <lineage>
        <taxon>Bacteria</taxon>
        <taxon>Pseudomonadati</taxon>
        <taxon>Pseudomonadota</taxon>
        <taxon>Alphaproteobacteria</taxon>
        <taxon>Hyphomicrobiales</taxon>
        <taxon>Nitrobacteraceae</taxon>
        <taxon>Bradyrhizobium</taxon>
    </lineage>
</organism>
<dbReference type="Proteomes" id="UP000692816">
    <property type="component" value="Chromosome"/>
</dbReference>
<dbReference type="EMBL" id="CP088282">
    <property type="protein sequence ID" value="UGY03388.1"/>
    <property type="molecule type" value="Genomic_DNA"/>
</dbReference>
<name>A0ACD3VAF6_9BRAD</name>